<dbReference type="GeneID" id="18842889"/>
<gene>
    <name evidence="2" type="ORF">DICSQDRAFT_59447</name>
</gene>
<dbReference type="HOGENOM" id="CLU_101491_0_0_1"/>
<evidence type="ECO:0000256" key="1">
    <source>
        <dbReference type="SAM" id="MobiDB-lite"/>
    </source>
</evidence>
<dbReference type="OrthoDB" id="3269417at2759"/>
<feature type="region of interest" description="Disordered" evidence="1">
    <location>
        <begin position="117"/>
        <end position="147"/>
    </location>
</feature>
<reference evidence="2 3" key="1">
    <citation type="journal article" date="2012" name="Science">
        <title>The Paleozoic origin of enzymatic lignin decomposition reconstructed from 31 fungal genomes.</title>
        <authorList>
            <person name="Floudas D."/>
            <person name="Binder M."/>
            <person name="Riley R."/>
            <person name="Barry K."/>
            <person name="Blanchette R.A."/>
            <person name="Henrissat B."/>
            <person name="Martinez A.T."/>
            <person name="Otillar R."/>
            <person name="Spatafora J.W."/>
            <person name="Yadav J.S."/>
            <person name="Aerts A."/>
            <person name="Benoit I."/>
            <person name="Boyd A."/>
            <person name="Carlson A."/>
            <person name="Copeland A."/>
            <person name="Coutinho P.M."/>
            <person name="de Vries R.P."/>
            <person name="Ferreira P."/>
            <person name="Findley K."/>
            <person name="Foster B."/>
            <person name="Gaskell J."/>
            <person name="Glotzer D."/>
            <person name="Gorecki P."/>
            <person name="Heitman J."/>
            <person name="Hesse C."/>
            <person name="Hori C."/>
            <person name="Igarashi K."/>
            <person name="Jurgens J.A."/>
            <person name="Kallen N."/>
            <person name="Kersten P."/>
            <person name="Kohler A."/>
            <person name="Kuees U."/>
            <person name="Kumar T.K.A."/>
            <person name="Kuo A."/>
            <person name="LaButti K."/>
            <person name="Larrondo L.F."/>
            <person name="Lindquist E."/>
            <person name="Ling A."/>
            <person name="Lombard V."/>
            <person name="Lucas S."/>
            <person name="Lundell T."/>
            <person name="Martin R."/>
            <person name="McLaughlin D.J."/>
            <person name="Morgenstern I."/>
            <person name="Morin E."/>
            <person name="Murat C."/>
            <person name="Nagy L.G."/>
            <person name="Nolan M."/>
            <person name="Ohm R.A."/>
            <person name="Patyshakuliyeva A."/>
            <person name="Rokas A."/>
            <person name="Ruiz-Duenas F.J."/>
            <person name="Sabat G."/>
            <person name="Salamov A."/>
            <person name="Samejima M."/>
            <person name="Schmutz J."/>
            <person name="Slot J.C."/>
            <person name="St John F."/>
            <person name="Stenlid J."/>
            <person name="Sun H."/>
            <person name="Sun S."/>
            <person name="Syed K."/>
            <person name="Tsang A."/>
            <person name="Wiebenga A."/>
            <person name="Young D."/>
            <person name="Pisabarro A."/>
            <person name="Eastwood D.C."/>
            <person name="Martin F."/>
            <person name="Cullen D."/>
            <person name="Grigoriev I.V."/>
            <person name="Hibbett D.S."/>
        </authorList>
    </citation>
    <scope>NUCLEOTIDE SEQUENCE [LARGE SCALE GENOMIC DNA]</scope>
    <source>
        <strain evidence="2 3">LYAD-421 SS1</strain>
    </source>
</reference>
<dbReference type="OMA" id="ARIRISM"/>
<dbReference type="RefSeq" id="XP_007365214.1">
    <property type="nucleotide sequence ID" value="XM_007365152.1"/>
</dbReference>
<evidence type="ECO:0000313" key="2">
    <source>
        <dbReference type="EMBL" id="EJF61959.1"/>
    </source>
</evidence>
<accession>R7T0I7</accession>
<proteinExistence type="predicted"/>
<evidence type="ECO:0000313" key="3">
    <source>
        <dbReference type="Proteomes" id="UP000053319"/>
    </source>
</evidence>
<dbReference type="AlphaFoldDB" id="R7T0I7"/>
<dbReference type="KEGG" id="dsq:DICSQDRAFT_59447"/>
<organism evidence="2 3">
    <name type="scientific">Dichomitus squalens (strain LYAD-421)</name>
    <name type="common">Western red white-rot fungus</name>
    <dbReference type="NCBI Taxonomy" id="732165"/>
    <lineage>
        <taxon>Eukaryota</taxon>
        <taxon>Fungi</taxon>
        <taxon>Dikarya</taxon>
        <taxon>Basidiomycota</taxon>
        <taxon>Agaricomycotina</taxon>
        <taxon>Agaricomycetes</taxon>
        <taxon>Polyporales</taxon>
        <taxon>Polyporaceae</taxon>
        <taxon>Dichomitus</taxon>
    </lineage>
</organism>
<sequence length="181" mass="20496">MTLCSYSMISTFGRATIRRFSDNVSGMKKMAARDFEQNLKCAIPCFENLLPEPYNSIRKTSRTWTHTWAQLTRWHALAKLQLHSESTIAALDASTSTLGQAMRAFLRHVCRQYSTQELPKETQSRQRRKAVSGQNARSATTVSPKQKAFTVLNTPKYHRLGDYARSISETGTMDNKSTQAV</sequence>
<feature type="compositionally biased region" description="Polar residues" evidence="1">
    <location>
        <begin position="132"/>
        <end position="144"/>
    </location>
</feature>
<protein>
    <submittedName>
        <fullName evidence="2">Uncharacterized protein</fullName>
    </submittedName>
</protein>
<dbReference type="EMBL" id="JH719407">
    <property type="protein sequence ID" value="EJF61959.1"/>
    <property type="molecule type" value="Genomic_DNA"/>
</dbReference>
<dbReference type="Proteomes" id="UP000053319">
    <property type="component" value="Unassembled WGS sequence"/>
</dbReference>
<feature type="non-terminal residue" evidence="2">
    <location>
        <position position="181"/>
    </location>
</feature>
<name>R7T0I7_DICSQ</name>